<dbReference type="InterPro" id="IPR000601">
    <property type="entry name" value="PKD_dom"/>
</dbReference>
<dbReference type="AlphaFoldDB" id="A0A3A3YU52"/>
<keyword evidence="4" id="KW-1185">Reference proteome</keyword>
<dbReference type="InterPro" id="IPR035986">
    <property type="entry name" value="PKD_dom_sf"/>
</dbReference>
<dbReference type="SMART" id="SM00089">
    <property type="entry name" value="PKD"/>
    <property type="match status" value="1"/>
</dbReference>
<proteinExistence type="predicted"/>
<organism evidence="3 4">
    <name type="scientific">Vallicoccus soli</name>
    <dbReference type="NCBI Taxonomy" id="2339232"/>
    <lineage>
        <taxon>Bacteria</taxon>
        <taxon>Bacillati</taxon>
        <taxon>Actinomycetota</taxon>
        <taxon>Actinomycetes</taxon>
        <taxon>Motilibacterales</taxon>
        <taxon>Vallicoccaceae</taxon>
        <taxon>Vallicoccus</taxon>
    </lineage>
</organism>
<dbReference type="EMBL" id="QZEZ01000007">
    <property type="protein sequence ID" value="RJK94225.1"/>
    <property type="molecule type" value="Genomic_DNA"/>
</dbReference>
<dbReference type="CDD" id="cd00146">
    <property type="entry name" value="PKD"/>
    <property type="match status" value="1"/>
</dbReference>
<dbReference type="GO" id="GO:0005975">
    <property type="term" value="P:carbohydrate metabolic process"/>
    <property type="evidence" value="ECO:0007669"/>
    <property type="project" value="UniProtKB-ARBA"/>
</dbReference>
<dbReference type="PROSITE" id="PS50093">
    <property type="entry name" value="PKD"/>
    <property type="match status" value="1"/>
</dbReference>
<evidence type="ECO:0000313" key="3">
    <source>
        <dbReference type="EMBL" id="RJK94225.1"/>
    </source>
</evidence>
<dbReference type="SUPFAM" id="SSF75011">
    <property type="entry name" value="3-carboxy-cis,cis-mucoante lactonizing enzyme"/>
    <property type="match status" value="1"/>
</dbReference>
<sequence>MGTRARTTYAGGWRRGVLAAGAAVLALAAQPVPAGAVTTPVHTGVVSADPVDSTPHVLDGAVRSIVQVGDVVVVGGSFTSVAQTRTSAPLPRSGLFAFSASTGTIVPGFDPAPDGAVQSLDSDGTSLYVGGTFTRIAGATQRRLAKLTLDGRLAAGQPRVPNSRVNDVVVRGSRLYAAGAFTAVGGTPRGALAALDKDTGALLPQVDVPFSGIHNSGTTNIQRFDVAHDGSELVAVGNFSTVAGEARRQIARVALPADGPAALSPWATTRYTRPCASKAFDTYMRDVDYAPDGSYFVVTTTGAFDGGQSTGTLCDTAARWDTAPTTAGQDPAWVDYTGGDTLYGVEVTGSVVYVGGHMRWMNNPFQSNQAGPGAVAREGVAALDPVNGLPLAWNPGRTRGVGAEALHATEQGLWVGSDTDRLGGEYHGRVAFLPLEGGYVPRAQAATTLPTTLYAGRTAAAGAVPAGLAARPFDGTAAGPATVVPVPADLDWGAARGAFVAGGQLYLGQSDGRLVARALTTDGLGPARDVDLRNDPDNGAKIPWTISGVTGMAYDAGTGRVYYTRSGSAALYYRYFTLDGEVPGAQELVAATTGFTGAAGLAVAGGELLWGSSVDGHLRAVPLVAGRPAGAARTVVADGTWRTRALFASSEALAPVPNAAPVAQVAQQCDPSGACTFDASGSSDADGTVVSYAWDLGDGTTASGPTATRAYADGTWTVRLTVTDDRGATATTETTVVVQAPPAQAEVGFVGATGTSGNAVTLGAPVPDGVRAGDALLLSLSVAADRVPAAPAGLRGWTLLGDAVGARGELHTFVWHAVAEDGDAGRTVSVALDARAKATLAVLAYTGAEAAPPAFAAVAETASRAEHAAPALPATTGSWVVSGWADKSSATTGWTAPAGTQERSELVTDGSGRVTSLVADSGAPVPAGTAGGLTAVADSASAKAVAWTAVLRPRT</sequence>
<accession>A0A3A3YU52</accession>
<dbReference type="InterPro" id="IPR022409">
    <property type="entry name" value="PKD/Chitinase_dom"/>
</dbReference>
<feature type="chain" id="PRO_5039540252" evidence="1">
    <location>
        <begin position="35"/>
        <end position="955"/>
    </location>
</feature>
<dbReference type="Proteomes" id="UP000265614">
    <property type="component" value="Unassembled WGS sequence"/>
</dbReference>
<dbReference type="Pfam" id="PF18911">
    <property type="entry name" value="PKD_4"/>
    <property type="match status" value="1"/>
</dbReference>
<gene>
    <name evidence="3" type="ORF">D5H78_14620</name>
</gene>
<dbReference type="Gene3D" id="2.60.40.10">
    <property type="entry name" value="Immunoglobulins"/>
    <property type="match status" value="1"/>
</dbReference>
<name>A0A3A3YU52_9ACTN</name>
<reference evidence="3 4" key="1">
    <citation type="submission" date="2018-09" db="EMBL/GenBank/DDBJ databases">
        <title>YIM 75000 draft genome.</title>
        <authorList>
            <person name="Tang S."/>
            <person name="Feng Y."/>
        </authorList>
    </citation>
    <scope>NUCLEOTIDE SEQUENCE [LARGE SCALE GENOMIC DNA]</scope>
    <source>
        <strain evidence="3 4">YIM 75000</strain>
    </source>
</reference>
<feature type="signal peptide" evidence="1">
    <location>
        <begin position="1"/>
        <end position="34"/>
    </location>
</feature>
<evidence type="ECO:0000313" key="4">
    <source>
        <dbReference type="Proteomes" id="UP000265614"/>
    </source>
</evidence>
<dbReference type="Pfam" id="PF17164">
    <property type="entry name" value="DUF5122"/>
    <property type="match status" value="1"/>
</dbReference>
<dbReference type="InterPro" id="IPR013783">
    <property type="entry name" value="Ig-like_fold"/>
</dbReference>
<feature type="domain" description="PKD" evidence="2">
    <location>
        <begin position="676"/>
        <end position="745"/>
    </location>
</feature>
<protein>
    <submittedName>
        <fullName evidence="3">PKD domain-containing protein</fullName>
    </submittedName>
</protein>
<evidence type="ECO:0000259" key="2">
    <source>
        <dbReference type="PROSITE" id="PS50093"/>
    </source>
</evidence>
<dbReference type="InterPro" id="IPR013431">
    <property type="entry name" value="Delta_60_rpt"/>
</dbReference>
<comment type="caution">
    <text evidence="3">The sequence shown here is derived from an EMBL/GenBank/DDBJ whole genome shotgun (WGS) entry which is preliminary data.</text>
</comment>
<keyword evidence="1" id="KW-0732">Signal</keyword>
<evidence type="ECO:0000256" key="1">
    <source>
        <dbReference type="SAM" id="SignalP"/>
    </source>
</evidence>
<dbReference type="SUPFAM" id="SSF49299">
    <property type="entry name" value="PKD domain"/>
    <property type="match status" value="1"/>
</dbReference>